<accession>A0A6J8DB93</accession>
<gene>
    <name evidence="4" type="ORF">MCOR_39590</name>
</gene>
<reference evidence="4 5" key="1">
    <citation type="submission" date="2020-06" db="EMBL/GenBank/DDBJ databases">
        <authorList>
            <person name="Li R."/>
            <person name="Bekaert M."/>
        </authorList>
    </citation>
    <scope>NUCLEOTIDE SEQUENCE [LARGE SCALE GENOMIC DNA]</scope>
    <source>
        <strain evidence="5">wild</strain>
    </source>
</reference>
<evidence type="ECO:0000259" key="3">
    <source>
        <dbReference type="PROSITE" id="PS50158"/>
    </source>
</evidence>
<dbReference type="AlphaFoldDB" id="A0A6J8DB93"/>
<dbReference type="PROSITE" id="PS50158">
    <property type="entry name" value="ZF_CCHC"/>
    <property type="match status" value="1"/>
</dbReference>
<dbReference type="SUPFAM" id="SSF57756">
    <property type="entry name" value="Retrovirus zinc finger-like domains"/>
    <property type="match status" value="1"/>
</dbReference>
<evidence type="ECO:0000256" key="2">
    <source>
        <dbReference type="SAM" id="MobiDB-lite"/>
    </source>
</evidence>
<dbReference type="InterPro" id="IPR036875">
    <property type="entry name" value="Znf_CCHC_sf"/>
</dbReference>
<feature type="compositionally biased region" description="Basic and acidic residues" evidence="2">
    <location>
        <begin position="148"/>
        <end position="166"/>
    </location>
</feature>
<protein>
    <recommendedName>
        <fullName evidence="3">CCHC-type domain-containing protein</fullName>
    </recommendedName>
</protein>
<dbReference type="Gene3D" id="4.10.60.10">
    <property type="entry name" value="Zinc finger, CCHC-type"/>
    <property type="match status" value="1"/>
</dbReference>
<feature type="domain" description="CCHC-type" evidence="3">
    <location>
        <begin position="201"/>
        <end position="216"/>
    </location>
</feature>
<evidence type="ECO:0000313" key="5">
    <source>
        <dbReference type="Proteomes" id="UP000507470"/>
    </source>
</evidence>
<feature type="region of interest" description="Disordered" evidence="2">
    <location>
        <begin position="142"/>
        <end position="196"/>
    </location>
</feature>
<name>A0A6J8DB93_MYTCO</name>
<dbReference type="SMART" id="SM00343">
    <property type="entry name" value="ZnF_C2HC"/>
    <property type="match status" value="1"/>
</dbReference>
<proteinExistence type="predicted"/>
<keyword evidence="5" id="KW-1185">Reference proteome</keyword>
<keyword evidence="1" id="KW-0862">Zinc</keyword>
<dbReference type="OrthoDB" id="6157020at2759"/>
<dbReference type="Proteomes" id="UP000507470">
    <property type="component" value="Unassembled WGS sequence"/>
</dbReference>
<evidence type="ECO:0000256" key="1">
    <source>
        <dbReference type="PROSITE-ProRule" id="PRU00047"/>
    </source>
</evidence>
<organism evidence="4 5">
    <name type="scientific">Mytilus coruscus</name>
    <name type="common">Sea mussel</name>
    <dbReference type="NCBI Taxonomy" id="42192"/>
    <lineage>
        <taxon>Eukaryota</taxon>
        <taxon>Metazoa</taxon>
        <taxon>Spiralia</taxon>
        <taxon>Lophotrochozoa</taxon>
        <taxon>Mollusca</taxon>
        <taxon>Bivalvia</taxon>
        <taxon>Autobranchia</taxon>
        <taxon>Pteriomorphia</taxon>
        <taxon>Mytilida</taxon>
        <taxon>Mytiloidea</taxon>
        <taxon>Mytilidae</taxon>
        <taxon>Mytilinae</taxon>
        <taxon>Mytilus</taxon>
    </lineage>
</organism>
<dbReference type="EMBL" id="CACVKT020007145">
    <property type="protein sequence ID" value="CAC5405958.1"/>
    <property type="molecule type" value="Genomic_DNA"/>
</dbReference>
<dbReference type="GO" id="GO:0003676">
    <property type="term" value="F:nucleic acid binding"/>
    <property type="evidence" value="ECO:0007669"/>
    <property type="project" value="InterPro"/>
</dbReference>
<feature type="compositionally biased region" description="Polar residues" evidence="2">
    <location>
        <begin position="177"/>
        <end position="191"/>
    </location>
</feature>
<evidence type="ECO:0000313" key="4">
    <source>
        <dbReference type="EMBL" id="CAC5405958.1"/>
    </source>
</evidence>
<keyword evidence="1" id="KW-0479">Metal-binding</keyword>
<dbReference type="GO" id="GO:0008270">
    <property type="term" value="F:zinc ion binding"/>
    <property type="evidence" value="ECO:0007669"/>
    <property type="project" value="UniProtKB-KW"/>
</dbReference>
<keyword evidence="1" id="KW-0863">Zinc-finger</keyword>
<dbReference type="InterPro" id="IPR001878">
    <property type="entry name" value="Znf_CCHC"/>
</dbReference>
<sequence length="365" mass="41579">MDPMDIESSVKRIVREEIQKSQNDFLSKLDGIFTRRLQAFGNQQKERSEAQMCKLQSDILTADTYKFQKKSCEDQFKFNKKMNATLKEAESCLDPSDDKSAHAKQRISEGIELLAYRQKLVKMADSSEHGWRVVQEYTSNPLADDSEDDRKIMRATSRAERKAKAEKSRKKRPTPYSRPSTSADNGNNSGGAKSARRPGVCYNCYKPGHWQFECPEKNKKLSTYSNLLLYNDVYRNSNSLRDFIDESLTLKTTHLNEAHLLDSGNDSICLLNREECVDQLSRHLNTPSKLISPVGKLRSSIHKWKQAGATDYILQVIEKGYGIPFKKLPDNVFLGNNKSSRDNGDFVESQISKLLEKGCISKVDK</sequence>
<dbReference type="Pfam" id="PF00098">
    <property type="entry name" value="zf-CCHC"/>
    <property type="match status" value="1"/>
</dbReference>